<evidence type="ECO:0000256" key="2">
    <source>
        <dbReference type="ARBA" id="ARBA00038471"/>
    </source>
</evidence>
<organism evidence="5 6">
    <name type="scientific">Rubroshorea leprosula</name>
    <dbReference type="NCBI Taxonomy" id="152421"/>
    <lineage>
        <taxon>Eukaryota</taxon>
        <taxon>Viridiplantae</taxon>
        <taxon>Streptophyta</taxon>
        <taxon>Embryophyta</taxon>
        <taxon>Tracheophyta</taxon>
        <taxon>Spermatophyta</taxon>
        <taxon>Magnoliopsida</taxon>
        <taxon>eudicotyledons</taxon>
        <taxon>Gunneridae</taxon>
        <taxon>Pentapetalae</taxon>
        <taxon>rosids</taxon>
        <taxon>malvids</taxon>
        <taxon>Malvales</taxon>
        <taxon>Dipterocarpaceae</taxon>
        <taxon>Rubroshorea</taxon>
    </lineage>
</organism>
<evidence type="ECO:0000256" key="3">
    <source>
        <dbReference type="SAM" id="SignalP"/>
    </source>
</evidence>
<dbReference type="Pfam" id="PF04043">
    <property type="entry name" value="PMEI"/>
    <property type="match status" value="1"/>
</dbReference>
<feature type="domain" description="Pectinesterase inhibitor" evidence="4">
    <location>
        <begin position="24"/>
        <end position="160"/>
    </location>
</feature>
<keyword evidence="6" id="KW-1185">Reference proteome</keyword>
<protein>
    <recommendedName>
        <fullName evidence="4">Pectinesterase inhibitor domain-containing protein</fullName>
    </recommendedName>
</protein>
<dbReference type="PANTHER" id="PTHR31080:SF261">
    <property type="entry name" value="OS12G0128900 PROTEIN"/>
    <property type="match status" value="1"/>
</dbReference>
<comment type="similarity">
    <text evidence="2">Belongs to the PMEI family.</text>
</comment>
<gene>
    <name evidence="5" type="ORF">SLEP1_g53183</name>
</gene>
<feature type="signal peptide" evidence="3">
    <location>
        <begin position="1"/>
        <end position="24"/>
    </location>
</feature>
<comment type="caution">
    <text evidence="5">The sequence shown here is derived from an EMBL/GenBank/DDBJ whole genome shotgun (WGS) entry which is preliminary data.</text>
</comment>
<name>A0AAV5MC63_9ROSI</name>
<feature type="chain" id="PRO_5043630027" description="Pectinesterase inhibitor domain-containing protein" evidence="3">
    <location>
        <begin position="25"/>
        <end position="165"/>
    </location>
</feature>
<evidence type="ECO:0000259" key="4">
    <source>
        <dbReference type="SMART" id="SM00856"/>
    </source>
</evidence>
<dbReference type="Proteomes" id="UP001054252">
    <property type="component" value="Unassembled WGS sequence"/>
</dbReference>
<dbReference type="EMBL" id="BPVZ01000204">
    <property type="protein sequence ID" value="GKV46177.1"/>
    <property type="molecule type" value="Genomic_DNA"/>
</dbReference>
<dbReference type="SUPFAM" id="SSF101148">
    <property type="entry name" value="Plant invertase/pectin methylesterase inhibitor"/>
    <property type="match status" value="1"/>
</dbReference>
<reference evidence="5 6" key="1">
    <citation type="journal article" date="2021" name="Commun. Biol.">
        <title>The genome of Shorea leprosula (Dipterocarpaceae) highlights the ecological relevance of drought in aseasonal tropical rainforests.</title>
        <authorList>
            <person name="Ng K.K.S."/>
            <person name="Kobayashi M.J."/>
            <person name="Fawcett J.A."/>
            <person name="Hatakeyama M."/>
            <person name="Paape T."/>
            <person name="Ng C.H."/>
            <person name="Ang C.C."/>
            <person name="Tnah L.H."/>
            <person name="Lee C.T."/>
            <person name="Nishiyama T."/>
            <person name="Sese J."/>
            <person name="O'Brien M.J."/>
            <person name="Copetti D."/>
            <person name="Mohd Noor M.I."/>
            <person name="Ong R.C."/>
            <person name="Putra M."/>
            <person name="Sireger I.Z."/>
            <person name="Indrioko S."/>
            <person name="Kosugi Y."/>
            <person name="Izuno A."/>
            <person name="Isagi Y."/>
            <person name="Lee S.L."/>
            <person name="Shimizu K.K."/>
        </authorList>
    </citation>
    <scope>NUCLEOTIDE SEQUENCE [LARGE SCALE GENOMIC DNA]</scope>
    <source>
        <strain evidence="5">214</strain>
    </source>
</reference>
<dbReference type="InterPro" id="IPR051955">
    <property type="entry name" value="PME_Inhibitor"/>
</dbReference>
<evidence type="ECO:0000313" key="6">
    <source>
        <dbReference type="Proteomes" id="UP001054252"/>
    </source>
</evidence>
<dbReference type="InterPro" id="IPR035513">
    <property type="entry name" value="Invertase/methylesterase_inhib"/>
</dbReference>
<dbReference type="SMART" id="SM00856">
    <property type="entry name" value="PMEI"/>
    <property type="match status" value="1"/>
</dbReference>
<dbReference type="GO" id="GO:0004857">
    <property type="term" value="F:enzyme inhibitor activity"/>
    <property type="evidence" value="ECO:0007669"/>
    <property type="project" value="InterPro"/>
</dbReference>
<proteinExistence type="inferred from homology"/>
<dbReference type="InterPro" id="IPR006501">
    <property type="entry name" value="Pectinesterase_inhib_dom"/>
</dbReference>
<keyword evidence="1 3" id="KW-0732">Signal</keyword>
<dbReference type="PANTHER" id="PTHR31080">
    <property type="entry name" value="PECTINESTERASE INHIBITOR-LIKE"/>
    <property type="match status" value="1"/>
</dbReference>
<dbReference type="Gene3D" id="1.20.140.40">
    <property type="entry name" value="Invertase/pectin methylesterase inhibitor family protein"/>
    <property type="match status" value="1"/>
</dbReference>
<dbReference type="NCBIfam" id="TIGR01614">
    <property type="entry name" value="PME_inhib"/>
    <property type="match status" value="1"/>
</dbReference>
<dbReference type="AlphaFoldDB" id="A0AAV5MC63"/>
<accession>A0AAV5MC63</accession>
<sequence>MRNIISLLLLQAAFSSIFLPSAHGANTIIQPTCKKTPFYDLCVSVLQTDSRSATADVQGLAVVAADKLAGKSTATLKQITSLAKKDPRYKACLESYNIVVKYDMQEILQAVSGDPKFAEQGASDVATEADTCGKSIQSFKSVVADSNKFVHDFSLVVVAIVRLLL</sequence>
<evidence type="ECO:0000313" key="5">
    <source>
        <dbReference type="EMBL" id="GKV46177.1"/>
    </source>
</evidence>
<evidence type="ECO:0000256" key="1">
    <source>
        <dbReference type="ARBA" id="ARBA00022729"/>
    </source>
</evidence>